<dbReference type="Proteomes" id="UP000007029">
    <property type="component" value="Chromosome"/>
</dbReference>
<evidence type="ECO:0000256" key="1">
    <source>
        <dbReference type="ARBA" id="ARBA00007884"/>
    </source>
</evidence>
<evidence type="ECO:0000313" key="4">
    <source>
        <dbReference type="Proteomes" id="UP000007029"/>
    </source>
</evidence>
<feature type="domain" description="NADH:ubiquinone oxidoreductase intermediate-associated protein 30" evidence="2">
    <location>
        <begin position="6"/>
        <end position="140"/>
    </location>
</feature>
<dbReference type="AlphaFoldDB" id="Q160P4"/>
<dbReference type="InterPro" id="IPR008979">
    <property type="entry name" value="Galactose-bd-like_sf"/>
</dbReference>
<dbReference type="InterPro" id="IPR013857">
    <property type="entry name" value="NADH-UbQ_OxRdtase-assoc_prot30"/>
</dbReference>
<dbReference type="EMBL" id="CP000362">
    <property type="protein sequence ID" value="ABG33549.1"/>
    <property type="molecule type" value="Genomic_DNA"/>
</dbReference>
<keyword evidence="4" id="KW-1185">Reference proteome</keyword>
<protein>
    <recommendedName>
        <fullName evidence="2">NADH:ubiquinone oxidoreductase intermediate-associated protein 30 domain-containing protein</fullName>
    </recommendedName>
</protein>
<dbReference type="PANTHER" id="PTHR13194">
    <property type="entry name" value="COMPLEX I INTERMEDIATE-ASSOCIATED PROTEIN 30"/>
    <property type="match status" value="1"/>
</dbReference>
<comment type="similarity">
    <text evidence="1">Belongs to the CIA30 family.</text>
</comment>
<dbReference type="PANTHER" id="PTHR13194:SF19">
    <property type="entry name" value="NAD(P)-BINDING ROSSMANN-FOLD SUPERFAMILY PROTEIN"/>
    <property type="match status" value="1"/>
</dbReference>
<dbReference type="HOGENOM" id="CLU_059028_5_2_5"/>
<evidence type="ECO:0000259" key="2">
    <source>
        <dbReference type="Pfam" id="PF08547"/>
    </source>
</evidence>
<dbReference type="Pfam" id="PF08547">
    <property type="entry name" value="CIA30"/>
    <property type="match status" value="1"/>
</dbReference>
<reference evidence="3 4" key="1">
    <citation type="journal article" date="2007" name="J. Bacteriol.">
        <title>The complete genome sequence of Roseobacter denitrificans reveals a mixotrophic rather than photosynthetic metabolism.</title>
        <authorList>
            <person name="Swingley W.D."/>
            <person name="Sadekar S."/>
            <person name="Mastrian S.D."/>
            <person name="Matthies H.J."/>
            <person name="Hao J."/>
            <person name="Ramos H."/>
            <person name="Acharya C.R."/>
            <person name="Conrad A.L."/>
            <person name="Taylor H.L."/>
            <person name="Dejesa L.C."/>
            <person name="Shah M.K."/>
            <person name="O'huallachain M.E."/>
            <person name="Lince M.T."/>
            <person name="Blankenship R.E."/>
            <person name="Beatty J.T."/>
            <person name="Touchman J.W."/>
        </authorList>
    </citation>
    <scope>NUCLEOTIDE SEQUENCE [LARGE SCALE GENOMIC DNA]</scope>
    <source>
        <strain evidence="4">ATCC 33942 / OCh 114</strain>
    </source>
</reference>
<dbReference type="SUPFAM" id="SSF49785">
    <property type="entry name" value="Galactose-binding domain-like"/>
    <property type="match status" value="1"/>
</dbReference>
<organism evidence="3 4">
    <name type="scientific">Roseobacter denitrificans (strain ATCC 33942 / OCh 114)</name>
    <name type="common">Erythrobacter sp. (strain OCh 114)</name>
    <name type="synonym">Roseobacter denitrificans</name>
    <dbReference type="NCBI Taxonomy" id="375451"/>
    <lineage>
        <taxon>Bacteria</taxon>
        <taxon>Pseudomonadati</taxon>
        <taxon>Pseudomonadota</taxon>
        <taxon>Alphaproteobacteria</taxon>
        <taxon>Rhodobacterales</taxon>
        <taxon>Roseobacteraceae</taxon>
        <taxon>Roseobacter</taxon>
    </lineage>
</organism>
<dbReference type="OrthoDB" id="442188at2"/>
<accession>Q160P4</accession>
<dbReference type="STRING" id="375451.RD1_4107"/>
<dbReference type="KEGG" id="rde:RD1_4107"/>
<sequence>MQLNPTWEFVSDRVMGGVSEGALSIASHEGQPVARLTGRVSLENNGGFVQMAFDVTPDGSALDASKWAGLEITLRGNGETYDIRLRTAQLTRPWQSFRTQVTATPSWRIARLPFDRFEPHRTTQSFDPAALRRIGVLAIGKVFEADISVAQVGFYR</sequence>
<gene>
    <name evidence="3" type="ordered locus">RD1_4107</name>
</gene>
<dbReference type="InterPro" id="IPR039131">
    <property type="entry name" value="NDUFAF1"/>
</dbReference>
<proteinExistence type="inferred from homology"/>
<evidence type="ECO:0000313" key="3">
    <source>
        <dbReference type="EMBL" id="ABG33549.1"/>
    </source>
</evidence>
<dbReference type="RefSeq" id="WP_011570159.1">
    <property type="nucleotide sequence ID" value="NC_008209.1"/>
</dbReference>
<name>Q160P4_ROSDO</name>
<dbReference type="eggNOG" id="ENOG5032SUX">
    <property type="taxonomic scope" value="Bacteria"/>
</dbReference>